<reference evidence="2" key="1">
    <citation type="submission" date="2021-02" db="EMBL/GenBank/DDBJ databases">
        <authorList>
            <person name="Nowell W R."/>
        </authorList>
    </citation>
    <scope>NUCLEOTIDE SEQUENCE</scope>
</reference>
<name>A0A816FLL3_ADIRI</name>
<dbReference type="AlphaFoldDB" id="A0A816FLL3"/>
<organism evidence="2 3">
    <name type="scientific">Adineta ricciae</name>
    <name type="common">Rotifer</name>
    <dbReference type="NCBI Taxonomy" id="249248"/>
    <lineage>
        <taxon>Eukaryota</taxon>
        <taxon>Metazoa</taxon>
        <taxon>Spiralia</taxon>
        <taxon>Gnathifera</taxon>
        <taxon>Rotifera</taxon>
        <taxon>Eurotatoria</taxon>
        <taxon>Bdelloidea</taxon>
        <taxon>Adinetida</taxon>
        <taxon>Adinetidae</taxon>
        <taxon>Adineta</taxon>
    </lineage>
</organism>
<dbReference type="EMBL" id="CAJNOJ010000247">
    <property type="protein sequence ID" value="CAF1333757.1"/>
    <property type="molecule type" value="Genomic_DNA"/>
</dbReference>
<dbReference type="Proteomes" id="UP000663852">
    <property type="component" value="Unassembled WGS sequence"/>
</dbReference>
<evidence type="ECO:0000313" key="1">
    <source>
        <dbReference type="EMBL" id="CAF1333757.1"/>
    </source>
</evidence>
<protein>
    <submittedName>
        <fullName evidence="2">Uncharacterized protein</fullName>
    </submittedName>
</protein>
<proteinExistence type="predicted"/>
<comment type="caution">
    <text evidence="2">The sequence shown here is derived from an EMBL/GenBank/DDBJ whole genome shotgun (WGS) entry which is preliminary data.</text>
</comment>
<dbReference type="Gene3D" id="1.25.40.10">
    <property type="entry name" value="Tetratricopeptide repeat domain"/>
    <property type="match status" value="1"/>
</dbReference>
<dbReference type="Proteomes" id="UP000663828">
    <property type="component" value="Unassembled WGS sequence"/>
</dbReference>
<sequence>MDGDIMTRVGFFINDLQQHIKELHKQKSAKLTIYNQLGLVKNNHEEYEEAFQNYEDLPAILGKALSSDDPKLTSFYGNIGLVYVDIGDHENVFSAHEFQYQSLPANHPDLALSYASIGILYKACTIIPTPAHFSNVSYKLHNNHYPLAIRIFNA</sequence>
<keyword evidence="3" id="KW-1185">Reference proteome</keyword>
<gene>
    <name evidence="1" type="ORF">EDS130_LOCUS32340</name>
    <name evidence="2" type="ORF">XAT740_LOCUS57281</name>
</gene>
<dbReference type="InterPro" id="IPR011990">
    <property type="entry name" value="TPR-like_helical_dom_sf"/>
</dbReference>
<evidence type="ECO:0000313" key="2">
    <source>
        <dbReference type="EMBL" id="CAF1663229.1"/>
    </source>
</evidence>
<accession>A0A816FLL3</accession>
<evidence type="ECO:0000313" key="3">
    <source>
        <dbReference type="Proteomes" id="UP000663828"/>
    </source>
</evidence>
<dbReference type="SUPFAM" id="SSF48452">
    <property type="entry name" value="TPR-like"/>
    <property type="match status" value="1"/>
</dbReference>
<dbReference type="EMBL" id="CAJNOR010011715">
    <property type="protein sequence ID" value="CAF1663229.1"/>
    <property type="molecule type" value="Genomic_DNA"/>
</dbReference>